<dbReference type="InterPro" id="IPR001296">
    <property type="entry name" value="Glyco_trans_1"/>
</dbReference>
<accession>A0A7G5XHN4</accession>
<feature type="domain" description="Glycosyltransferase subfamily 4-like N-terminal" evidence="2">
    <location>
        <begin position="83"/>
        <end position="192"/>
    </location>
</feature>
<dbReference type="GO" id="GO:0016757">
    <property type="term" value="F:glycosyltransferase activity"/>
    <property type="evidence" value="ECO:0007669"/>
    <property type="project" value="InterPro"/>
</dbReference>
<organism evidence="3 4">
    <name type="scientific">Lacibacter sediminis</name>
    <dbReference type="NCBI Taxonomy" id="2760713"/>
    <lineage>
        <taxon>Bacteria</taxon>
        <taxon>Pseudomonadati</taxon>
        <taxon>Bacteroidota</taxon>
        <taxon>Chitinophagia</taxon>
        <taxon>Chitinophagales</taxon>
        <taxon>Chitinophagaceae</taxon>
        <taxon>Lacibacter</taxon>
    </lineage>
</organism>
<gene>
    <name evidence="3" type="ORF">H4075_01990</name>
</gene>
<dbReference type="Gene3D" id="3.40.50.2000">
    <property type="entry name" value="Glycogen Phosphorylase B"/>
    <property type="match status" value="2"/>
</dbReference>
<dbReference type="Proteomes" id="UP000515344">
    <property type="component" value="Chromosome"/>
</dbReference>
<dbReference type="CDD" id="cd03801">
    <property type="entry name" value="GT4_PimA-like"/>
    <property type="match status" value="1"/>
</dbReference>
<feature type="domain" description="Glycosyl transferase family 1" evidence="1">
    <location>
        <begin position="209"/>
        <end position="350"/>
    </location>
</feature>
<name>A0A7G5XHN4_9BACT</name>
<evidence type="ECO:0000313" key="3">
    <source>
        <dbReference type="EMBL" id="QNA44987.1"/>
    </source>
</evidence>
<evidence type="ECO:0000259" key="1">
    <source>
        <dbReference type="Pfam" id="PF00534"/>
    </source>
</evidence>
<evidence type="ECO:0000259" key="2">
    <source>
        <dbReference type="Pfam" id="PF13439"/>
    </source>
</evidence>
<dbReference type="PANTHER" id="PTHR12526">
    <property type="entry name" value="GLYCOSYLTRANSFERASE"/>
    <property type="match status" value="1"/>
</dbReference>
<protein>
    <submittedName>
        <fullName evidence="3">Glycosyltransferase family 4 protein</fullName>
    </submittedName>
</protein>
<dbReference type="RefSeq" id="WP_182803650.1">
    <property type="nucleotide sequence ID" value="NZ_CP060007.1"/>
</dbReference>
<dbReference type="Pfam" id="PF00534">
    <property type="entry name" value="Glycos_transf_1"/>
    <property type="match status" value="1"/>
</dbReference>
<keyword evidence="4" id="KW-1185">Reference proteome</keyword>
<dbReference type="PANTHER" id="PTHR12526:SF630">
    <property type="entry name" value="GLYCOSYLTRANSFERASE"/>
    <property type="match status" value="1"/>
</dbReference>
<dbReference type="InterPro" id="IPR028098">
    <property type="entry name" value="Glyco_trans_4-like_N"/>
</dbReference>
<dbReference type="AlphaFoldDB" id="A0A7G5XHN4"/>
<dbReference type="KEGG" id="lacs:H4075_01990"/>
<sequence length="388" mass="44484">MKRKVVLHLVTWYPSSDNNIDGIFIRRHVELLRADNSYEHIVVQKSSSKFSIVQHLLSLLGSFTRRVIGTTEVIQLPVESVLYNRFFWRYKKAIEKKQVEKLVRKYKPLLCHLHVVYGFGEEAVYLKKHLGIPFIVTEHMAPFPFDWLHNKQQTVIQPMLEATTVTAVGQAQANQIEAYTGVKPVIVHNMVSAKEFFYKAHATIDPSVKLEIIFVGIYDKRKGVDYLLKVFPQFLQQYPKTVLHLVGNADEERMKLINESVEEGKIASNVKFHGRLAAAELCQLFHSCDFYVCSSEWESFGVSVLEALFTGLPVLSTACGGVQEFMRPDNGLLISNDRTQKTLLNGLLQMTANIHSYNREFISTETTNRFSGERIRNDFYSIYNQVQG</sequence>
<dbReference type="SUPFAM" id="SSF53756">
    <property type="entry name" value="UDP-Glycosyltransferase/glycogen phosphorylase"/>
    <property type="match status" value="1"/>
</dbReference>
<evidence type="ECO:0000313" key="4">
    <source>
        <dbReference type="Proteomes" id="UP000515344"/>
    </source>
</evidence>
<proteinExistence type="predicted"/>
<dbReference type="Pfam" id="PF13439">
    <property type="entry name" value="Glyco_transf_4"/>
    <property type="match status" value="1"/>
</dbReference>
<dbReference type="EMBL" id="CP060007">
    <property type="protein sequence ID" value="QNA44987.1"/>
    <property type="molecule type" value="Genomic_DNA"/>
</dbReference>
<reference evidence="4" key="1">
    <citation type="submission" date="2020-08" db="EMBL/GenBank/DDBJ databases">
        <title>Lacibacter sp. S13-6-6 genome sequencing.</title>
        <authorList>
            <person name="Jin L."/>
        </authorList>
    </citation>
    <scope>NUCLEOTIDE SEQUENCE [LARGE SCALE GENOMIC DNA]</scope>
    <source>
        <strain evidence="4">S13-6-6</strain>
    </source>
</reference>